<keyword evidence="5 6" id="KW-0472">Membrane</keyword>
<dbReference type="InterPro" id="IPR036259">
    <property type="entry name" value="MFS_trans_sf"/>
</dbReference>
<accession>A0ABM1RX84</accession>
<evidence type="ECO:0000313" key="9">
    <source>
        <dbReference type="Proteomes" id="UP000694941"/>
    </source>
</evidence>
<keyword evidence="4 6" id="KW-1133">Transmembrane helix</keyword>
<dbReference type="PANTHER" id="PTHR23506">
    <property type="entry name" value="GH10249P"/>
    <property type="match status" value="1"/>
</dbReference>
<evidence type="ECO:0000256" key="7">
    <source>
        <dbReference type="SAM" id="SignalP"/>
    </source>
</evidence>
<dbReference type="InterPro" id="IPR020846">
    <property type="entry name" value="MFS_dom"/>
</dbReference>
<feature type="signal peptide" evidence="7">
    <location>
        <begin position="1"/>
        <end position="23"/>
    </location>
</feature>
<dbReference type="PROSITE" id="PS50850">
    <property type="entry name" value="MFS"/>
    <property type="match status" value="1"/>
</dbReference>
<name>A0ABM1RX84_LIMPO</name>
<dbReference type="RefSeq" id="XP_022235989.1">
    <property type="nucleotide sequence ID" value="XM_022380281.1"/>
</dbReference>
<reference evidence="10" key="1">
    <citation type="submission" date="2025-08" db="UniProtKB">
        <authorList>
            <consortium name="RefSeq"/>
        </authorList>
    </citation>
    <scope>IDENTIFICATION</scope>
    <source>
        <tissue evidence="10">Muscle</tissue>
    </source>
</reference>
<evidence type="ECO:0000313" key="10">
    <source>
        <dbReference type="RefSeq" id="XP_022235989.1"/>
    </source>
</evidence>
<evidence type="ECO:0000256" key="2">
    <source>
        <dbReference type="ARBA" id="ARBA00022448"/>
    </source>
</evidence>
<dbReference type="Gene3D" id="1.20.1250.20">
    <property type="entry name" value="MFS general substrate transporter like domains"/>
    <property type="match status" value="2"/>
</dbReference>
<dbReference type="SUPFAM" id="SSF103473">
    <property type="entry name" value="MFS general substrate transporter"/>
    <property type="match status" value="1"/>
</dbReference>
<protein>
    <submittedName>
        <fullName evidence="10">MFS-type transporter SLC18B1-like</fullName>
    </submittedName>
</protein>
<comment type="subcellular location">
    <subcellularLocation>
        <location evidence="1">Membrane</location>
        <topology evidence="1">Multi-pass membrane protein</topology>
    </subcellularLocation>
</comment>
<keyword evidence="7" id="KW-0732">Signal</keyword>
<evidence type="ECO:0000256" key="1">
    <source>
        <dbReference type="ARBA" id="ARBA00004141"/>
    </source>
</evidence>
<dbReference type="InterPro" id="IPR011701">
    <property type="entry name" value="MFS"/>
</dbReference>
<feature type="transmembrane region" description="Helical" evidence="6">
    <location>
        <begin position="202"/>
        <end position="223"/>
    </location>
</feature>
<keyword evidence="2" id="KW-0813">Transport</keyword>
<feature type="transmembrane region" description="Helical" evidence="6">
    <location>
        <begin position="93"/>
        <end position="114"/>
    </location>
</feature>
<feature type="domain" description="Major facilitator superfamily (MFS) profile" evidence="8">
    <location>
        <begin position="1"/>
        <end position="316"/>
    </location>
</feature>
<evidence type="ECO:0000256" key="4">
    <source>
        <dbReference type="ARBA" id="ARBA00022989"/>
    </source>
</evidence>
<dbReference type="GeneID" id="111083636"/>
<dbReference type="InterPro" id="IPR050930">
    <property type="entry name" value="MFS_Vesicular_Transporter"/>
</dbReference>
<feature type="transmembrane region" description="Helical" evidence="6">
    <location>
        <begin position="135"/>
        <end position="158"/>
    </location>
</feature>
<keyword evidence="9" id="KW-1185">Reference proteome</keyword>
<evidence type="ECO:0000256" key="6">
    <source>
        <dbReference type="SAM" id="Phobius"/>
    </source>
</evidence>
<gene>
    <name evidence="10" type="primary">LOC111083636</name>
</gene>
<feature type="transmembrane region" description="Helical" evidence="6">
    <location>
        <begin position="170"/>
        <end position="190"/>
    </location>
</feature>
<feature type="transmembrane region" description="Helical" evidence="6">
    <location>
        <begin position="229"/>
        <end position="256"/>
    </location>
</feature>
<dbReference type="Proteomes" id="UP000694941">
    <property type="component" value="Unplaced"/>
</dbReference>
<feature type="transmembrane region" description="Helical" evidence="6">
    <location>
        <begin position="64"/>
        <end position="87"/>
    </location>
</feature>
<dbReference type="PANTHER" id="PTHR23506:SF26">
    <property type="entry name" value="MFS-TYPE TRANSPORTER SLC18B1"/>
    <property type="match status" value="1"/>
</dbReference>
<keyword evidence="3 6" id="KW-0812">Transmembrane</keyword>
<feature type="transmembrane region" description="Helical" evidence="6">
    <location>
        <begin position="268"/>
        <end position="288"/>
    </location>
</feature>
<evidence type="ECO:0000259" key="8">
    <source>
        <dbReference type="PROSITE" id="PS50850"/>
    </source>
</evidence>
<organism evidence="9 10">
    <name type="scientific">Limulus polyphemus</name>
    <name type="common">Atlantic horseshoe crab</name>
    <dbReference type="NCBI Taxonomy" id="6850"/>
    <lineage>
        <taxon>Eukaryota</taxon>
        <taxon>Metazoa</taxon>
        <taxon>Ecdysozoa</taxon>
        <taxon>Arthropoda</taxon>
        <taxon>Chelicerata</taxon>
        <taxon>Merostomata</taxon>
        <taxon>Xiphosura</taxon>
        <taxon>Limulidae</taxon>
        <taxon>Limulus</taxon>
    </lineage>
</organism>
<sequence length="316" mass="33420">MTSGVFVAGVCSVLFGLIDQARGGTTFITLAFLIRALEGAGSAAFQTSSFAIVAAEFTDRTPSVFAILETFCGLGLISGPAIGGVLFEHGGYPLPFLVLGGLLVLETFLVYLVVPESETLNNTSEASVKKFLADGATIIYSLVVTMCLIIIGYNTAALEPHIRQFHLSPFLLGALFTICGGSYTLCAPIWGRMADRKFPPMVMVFVGCLLNSATLLIIGPAPFLPFDTILWVVILSLFLSGVANGGKIIGSFTGVLESTRKRGFPDNFSTYGLVSALFTFCRSLGATIGPSFGGFVFENIGYRAGTMVLLAAELLL</sequence>
<proteinExistence type="predicted"/>
<feature type="chain" id="PRO_5046332612" evidence="7">
    <location>
        <begin position="24"/>
        <end position="316"/>
    </location>
</feature>
<dbReference type="Pfam" id="PF07690">
    <property type="entry name" value="MFS_1"/>
    <property type="match status" value="1"/>
</dbReference>
<evidence type="ECO:0000256" key="5">
    <source>
        <dbReference type="ARBA" id="ARBA00023136"/>
    </source>
</evidence>
<feature type="non-terminal residue" evidence="10">
    <location>
        <position position="316"/>
    </location>
</feature>
<evidence type="ECO:0000256" key="3">
    <source>
        <dbReference type="ARBA" id="ARBA00022692"/>
    </source>
</evidence>